<feature type="transmembrane region" description="Helical" evidence="1">
    <location>
        <begin position="354"/>
        <end position="371"/>
    </location>
</feature>
<evidence type="ECO:0000313" key="4">
    <source>
        <dbReference type="Proteomes" id="UP000199517"/>
    </source>
</evidence>
<feature type="domain" description="GGDEF" evidence="2">
    <location>
        <begin position="509"/>
        <end position="645"/>
    </location>
</feature>
<protein>
    <submittedName>
        <fullName evidence="3">Diguanylate cyclase (GGDEF) domain-containing protein</fullName>
    </submittedName>
</protein>
<dbReference type="InterPro" id="IPR011623">
    <property type="entry name" value="7TMR_DISM_rcpt_extracell_dom1"/>
</dbReference>
<evidence type="ECO:0000259" key="2">
    <source>
        <dbReference type="PROSITE" id="PS50887"/>
    </source>
</evidence>
<feature type="transmembrane region" description="Helical" evidence="1">
    <location>
        <begin position="408"/>
        <end position="430"/>
    </location>
</feature>
<dbReference type="CDD" id="cd01949">
    <property type="entry name" value="GGDEF"/>
    <property type="match status" value="1"/>
</dbReference>
<dbReference type="Gene3D" id="2.60.40.2380">
    <property type="match status" value="1"/>
</dbReference>
<name>A0A1I1VGS3_9BURK</name>
<dbReference type="Pfam" id="PF00990">
    <property type="entry name" value="GGDEF"/>
    <property type="match status" value="1"/>
</dbReference>
<dbReference type="EMBL" id="FOMQ01000006">
    <property type="protein sequence ID" value="SFD82201.1"/>
    <property type="molecule type" value="Genomic_DNA"/>
</dbReference>
<dbReference type="Pfam" id="PF07695">
    <property type="entry name" value="7TMR-DISM_7TM"/>
    <property type="match status" value="1"/>
</dbReference>
<keyword evidence="1" id="KW-1133">Transmembrane helix</keyword>
<gene>
    <name evidence="3" type="ORF">SAMN04489710_106310</name>
</gene>
<organism evidence="3 4">
    <name type="scientific">Paracidovorax konjaci</name>
    <dbReference type="NCBI Taxonomy" id="32040"/>
    <lineage>
        <taxon>Bacteria</taxon>
        <taxon>Pseudomonadati</taxon>
        <taxon>Pseudomonadota</taxon>
        <taxon>Betaproteobacteria</taxon>
        <taxon>Burkholderiales</taxon>
        <taxon>Comamonadaceae</taxon>
        <taxon>Paracidovorax</taxon>
    </lineage>
</organism>
<sequence length="655" mass="70168">MRKWNAATRGVVRAGGCGTIRRGPAPPFSSRRFLLLSAPLRGRAVPPVSSAFSAPFSGPARALRLVLLCVLSCLLWPTLALATAAAASGTVPAVLALRDGGVDLVPHMEVLEDAGRQWGIDDVRAPGPAGRFTHPENPLQGAEADRVLWFRVQMRLADPADAAREWLLVVPTVSTHELRFYGPFGADGRALAPPVVTGMRHPWATRPAGSEQMAWRFRLPDAQTYTAYFRVESTFARFYAARAWDLAAYLEGTQDKRMFDGACYGLLAGLLVFSLAMLLVFREGIYAWYSLSCLCALLALAGFNGHTLRYPFAHWPAAAGLTYALAPPLWAISKLMFGRHLLRLAHYAPRLDRLVLALVAALAAATVYGFAGSHPLWLFRAVQASVMVSTVVLAAGALIAMRRRYWPAVFYCIGIVVLLLGICAIIVASWGWVVWTPGQMDLTQAALVAESVVFAAAMASRVRMLRVSEQALGQRTRELVEVLGTDALTGAANRAGLARRAGAALEAGQPFALMLLDLDGFKAVNDTHGHAAGDAVLVALVQRLRATLRADDLVARLGGDEFAVLLAGAPPRAALAAKARAMAQAVAVPLDFEGRSLSVGLSVGIARTPDDGHTLEALLRAADTAMYASKRRGPADRAESFAFASDLAPPHCRCP</sequence>
<feature type="transmembrane region" description="Helical" evidence="1">
    <location>
        <begin position="442"/>
        <end position="460"/>
    </location>
</feature>
<dbReference type="NCBIfam" id="TIGR00254">
    <property type="entry name" value="GGDEF"/>
    <property type="match status" value="1"/>
</dbReference>
<dbReference type="Proteomes" id="UP000199517">
    <property type="component" value="Unassembled WGS sequence"/>
</dbReference>
<dbReference type="PANTHER" id="PTHR46663:SF4">
    <property type="entry name" value="DIGUANYLATE CYCLASE DGCT-RELATED"/>
    <property type="match status" value="1"/>
</dbReference>
<dbReference type="InterPro" id="IPR029787">
    <property type="entry name" value="Nucleotide_cyclase"/>
</dbReference>
<dbReference type="InterPro" id="IPR043128">
    <property type="entry name" value="Rev_trsase/Diguanyl_cyclase"/>
</dbReference>
<dbReference type="STRING" id="32040.SAMN04489710_106310"/>
<evidence type="ECO:0000256" key="1">
    <source>
        <dbReference type="SAM" id="Phobius"/>
    </source>
</evidence>
<dbReference type="AlphaFoldDB" id="A0A1I1VGS3"/>
<keyword evidence="4" id="KW-1185">Reference proteome</keyword>
<keyword evidence="1" id="KW-0472">Membrane</keyword>
<feature type="transmembrane region" description="Helical" evidence="1">
    <location>
        <begin position="377"/>
        <end position="401"/>
    </location>
</feature>
<feature type="transmembrane region" description="Helical" evidence="1">
    <location>
        <begin position="288"/>
        <end position="306"/>
    </location>
</feature>
<keyword evidence="1" id="KW-0812">Transmembrane</keyword>
<dbReference type="PROSITE" id="PS50887">
    <property type="entry name" value="GGDEF"/>
    <property type="match status" value="1"/>
</dbReference>
<feature type="transmembrane region" description="Helical" evidence="1">
    <location>
        <begin position="264"/>
        <end position="281"/>
    </location>
</feature>
<dbReference type="InterPro" id="IPR011622">
    <property type="entry name" value="7TMR_DISM_rcpt_extracell_dom2"/>
</dbReference>
<reference evidence="4" key="1">
    <citation type="submission" date="2016-10" db="EMBL/GenBank/DDBJ databases">
        <authorList>
            <person name="Varghese N."/>
            <person name="Submissions S."/>
        </authorList>
    </citation>
    <scope>NUCLEOTIDE SEQUENCE [LARGE SCALE GENOMIC DNA]</scope>
    <source>
        <strain evidence="4">DSM 7481</strain>
    </source>
</reference>
<feature type="transmembrane region" description="Helical" evidence="1">
    <location>
        <begin position="65"/>
        <end position="87"/>
    </location>
</feature>
<dbReference type="Pfam" id="PF07696">
    <property type="entry name" value="7TMR-DISMED2"/>
    <property type="match status" value="1"/>
</dbReference>
<dbReference type="PANTHER" id="PTHR46663">
    <property type="entry name" value="DIGUANYLATE CYCLASE DGCT-RELATED"/>
    <property type="match status" value="1"/>
</dbReference>
<accession>A0A1I1VGS3</accession>
<evidence type="ECO:0000313" key="3">
    <source>
        <dbReference type="EMBL" id="SFD82201.1"/>
    </source>
</evidence>
<dbReference type="SMART" id="SM00267">
    <property type="entry name" value="GGDEF"/>
    <property type="match status" value="1"/>
</dbReference>
<proteinExistence type="predicted"/>
<dbReference type="InterPro" id="IPR052163">
    <property type="entry name" value="DGC-Regulatory_Protein"/>
</dbReference>
<feature type="transmembrane region" description="Helical" evidence="1">
    <location>
        <begin position="312"/>
        <end position="333"/>
    </location>
</feature>
<dbReference type="SUPFAM" id="SSF55073">
    <property type="entry name" value="Nucleotide cyclase"/>
    <property type="match status" value="1"/>
</dbReference>
<dbReference type="Gene3D" id="3.30.70.270">
    <property type="match status" value="1"/>
</dbReference>
<dbReference type="InterPro" id="IPR000160">
    <property type="entry name" value="GGDEF_dom"/>
</dbReference>